<evidence type="ECO:0000313" key="6">
    <source>
        <dbReference type="Proteomes" id="UP000006057"/>
    </source>
</evidence>
<protein>
    <submittedName>
        <fullName evidence="5">Virulence factor Mce family protein</fullName>
    </submittedName>
</protein>
<dbReference type="STRING" id="710421.Mycch_4011"/>
<evidence type="ECO:0000259" key="3">
    <source>
        <dbReference type="Pfam" id="PF02470"/>
    </source>
</evidence>
<dbReference type="InterPro" id="IPR052336">
    <property type="entry name" value="MlaD_Phospholipid_Transporter"/>
</dbReference>
<dbReference type="PATRIC" id="fig|710421.3.peg.4008"/>
<dbReference type="PANTHER" id="PTHR33371">
    <property type="entry name" value="INTERMEMBRANE PHOSPHOLIPID TRANSPORT SYSTEM BINDING PROTEIN MLAD-RELATED"/>
    <property type="match status" value="1"/>
</dbReference>
<feature type="compositionally biased region" description="Pro residues" evidence="1">
    <location>
        <begin position="402"/>
        <end position="419"/>
    </location>
</feature>
<dbReference type="SUPFAM" id="SSF58104">
    <property type="entry name" value="Methyl-accepting chemotaxis protein (MCP) signaling domain"/>
    <property type="match status" value="1"/>
</dbReference>
<dbReference type="Pfam" id="PF11887">
    <property type="entry name" value="Mce4_CUP1"/>
    <property type="match status" value="1"/>
</dbReference>
<evidence type="ECO:0000256" key="1">
    <source>
        <dbReference type="SAM" id="MobiDB-lite"/>
    </source>
</evidence>
<dbReference type="InterPro" id="IPR003399">
    <property type="entry name" value="Mce/MlaD"/>
</dbReference>
<dbReference type="OrthoDB" id="4516955at2"/>
<reference evidence="5 6" key="1">
    <citation type="submission" date="2012-06" db="EMBL/GenBank/DDBJ databases">
        <title>Complete sequence of chromosome of Mycobacterium chubuense NBB4.</title>
        <authorList>
            <consortium name="US DOE Joint Genome Institute"/>
            <person name="Lucas S."/>
            <person name="Han J."/>
            <person name="Lapidus A."/>
            <person name="Cheng J.-F."/>
            <person name="Goodwin L."/>
            <person name="Pitluck S."/>
            <person name="Peters L."/>
            <person name="Mikhailova N."/>
            <person name="Teshima H."/>
            <person name="Detter J.C."/>
            <person name="Han C."/>
            <person name="Tapia R."/>
            <person name="Land M."/>
            <person name="Hauser L."/>
            <person name="Kyrpides N."/>
            <person name="Ivanova N."/>
            <person name="Pagani I."/>
            <person name="Mattes T."/>
            <person name="Holmes A."/>
            <person name="Rutledge P."/>
            <person name="Paulsen I."/>
            <person name="Coleman N."/>
            <person name="Woyke T."/>
        </authorList>
    </citation>
    <scope>NUCLEOTIDE SEQUENCE [LARGE SCALE GENOMIC DNA]</scope>
    <source>
        <strain evidence="5 6">NBB4</strain>
    </source>
</reference>
<gene>
    <name evidence="5" type="ordered locus">Mycch_4011</name>
</gene>
<evidence type="ECO:0000256" key="2">
    <source>
        <dbReference type="SAM" id="Phobius"/>
    </source>
</evidence>
<dbReference type="Gene3D" id="1.10.287.950">
    <property type="entry name" value="Methyl-accepting chemotaxis protein"/>
    <property type="match status" value="1"/>
</dbReference>
<keyword evidence="6" id="KW-1185">Reference proteome</keyword>
<evidence type="ECO:0000259" key="4">
    <source>
        <dbReference type="Pfam" id="PF11887"/>
    </source>
</evidence>
<dbReference type="AlphaFoldDB" id="I4BN77"/>
<dbReference type="InterPro" id="IPR005693">
    <property type="entry name" value="Mce"/>
</dbReference>
<dbReference type="EMBL" id="CP003053">
    <property type="protein sequence ID" value="AFM18734.1"/>
    <property type="molecule type" value="Genomic_DNA"/>
</dbReference>
<feature type="transmembrane region" description="Helical" evidence="2">
    <location>
        <begin position="7"/>
        <end position="25"/>
    </location>
</feature>
<dbReference type="NCBIfam" id="TIGR00996">
    <property type="entry name" value="Mtu_fam_mce"/>
    <property type="match status" value="1"/>
</dbReference>
<feature type="domain" description="Mce/MlaD" evidence="3">
    <location>
        <begin position="34"/>
        <end position="107"/>
    </location>
</feature>
<sequence precursor="true">MTRTVRIIVAAALAVILAGGVVVLLRTTTRVNRTHVTAYFENSNGIYPGDDIRIVGVPVGRIESIEPQPMSVKITFWYDSKYKVPADAKAAILSPTLVTSRSIQLTPAYTGGPVMKNDAVIPRERTAVPVEWDEVRQQLAKIAGTLQPTEPGGVSPLGSAINTTADNLRGQGANIRDTVIKLSQAVSALGDHSTNIFSTVKNLAILVSALQDSTDVMRQLNQNLASVTNLLANDPDEVANAVRDLNKVVGEVQTFVAENRESLGTTSDKLAGVTQALTDSLDDVKQFLHVAPNTLQNYVNIWQPAQGAVSSVPMINNFANPISFLCGAVQAASRLGAEESAKLCVQYLAPIIKNRQYNFLPLAQNVFVGASTRPNELTYSEDWLRPNYIPPQPVPSSAQPPAGGPPPPAGSPPPLPPSMGPLLPAEASPGQQVPTTPNPADGLQGLMVPQGAGQ</sequence>
<dbReference type="eggNOG" id="COG1463">
    <property type="taxonomic scope" value="Bacteria"/>
</dbReference>
<dbReference type="GO" id="GO:0005576">
    <property type="term" value="C:extracellular region"/>
    <property type="evidence" value="ECO:0007669"/>
    <property type="project" value="TreeGrafter"/>
</dbReference>
<keyword evidence="2" id="KW-0472">Membrane</keyword>
<dbReference type="Proteomes" id="UP000006057">
    <property type="component" value="Chromosome"/>
</dbReference>
<proteinExistence type="predicted"/>
<keyword evidence="2" id="KW-0812">Transmembrane</keyword>
<dbReference type="PANTHER" id="PTHR33371:SF4">
    <property type="entry name" value="INTERMEMBRANE PHOSPHOLIPID TRANSPORT SYSTEM BINDING PROTEIN MLAD"/>
    <property type="match status" value="1"/>
</dbReference>
<accession>I4BN77</accession>
<dbReference type="Pfam" id="PF02470">
    <property type="entry name" value="MlaD"/>
    <property type="match status" value="1"/>
</dbReference>
<dbReference type="RefSeq" id="WP_014817207.1">
    <property type="nucleotide sequence ID" value="NC_018027.1"/>
</dbReference>
<organism evidence="5 6">
    <name type="scientific">Mycolicibacterium chubuense (strain NBB4)</name>
    <name type="common">Mycobacterium chubuense</name>
    <dbReference type="NCBI Taxonomy" id="710421"/>
    <lineage>
        <taxon>Bacteria</taxon>
        <taxon>Bacillati</taxon>
        <taxon>Actinomycetota</taxon>
        <taxon>Actinomycetes</taxon>
        <taxon>Mycobacteriales</taxon>
        <taxon>Mycobacteriaceae</taxon>
        <taxon>Mycolicibacterium</taxon>
    </lineage>
</organism>
<evidence type="ECO:0000313" key="5">
    <source>
        <dbReference type="EMBL" id="AFM18734.1"/>
    </source>
</evidence>
<feature type="domain" description="Mammalian cell entry C-terminal" evidence="4">
    <location>
        <begin position="116"/>
        <end position="289"/>
    </location>
</feature>
<dbReference type="HOGENOM" id="CLU_044068_1_0_11"/>
<name>I4BN77_MYCCN</name>
<dbReference type="InterPro" id="IPR024516">
    <property type="entry name" value="Mce_C"/>
</dbReference>
<feature type="region of interest" description="Disordered" evidence="1">
    <location>
        <begin position="388"/>
        <end position="454"/>
    </location>
</feature>
<dbReference type="KEGG" id="mcb:Mycch_4011"/>
<keyword evidence="2" id="KW-1133">Transmembrane helix</keyword>